<dbReference type="Gene3D" id="1.20.140.10">
    <property type="entry name" value="Butyryl-CoA Dehydrogenase, subunit A, domain 3"/>
    <property type="match status" value="2"/>
</dbReference>
<protein>
    <submittedName>
        <fullName evidence="6">Acyl-CoA oxidase</fullName>
    </submittedName>
</protein>
<keyword evidence="3" id="KW-0274">FAD</keyword>
<dbReference type="SUPFAM" id="SSF56645">
    <property type="entry name" value="Acyl-CoA dehydrogenase NM domain-like"/>
    <property type="match status" value="1"/>
</dbReference>
<dbReference type="InterPro" id="IPR046373">
    <property type="entry name" value="Acyl-CoA_Oxase/DH_mid-dom_sf"/>
</dbReference>
<evidence type="ECO:0000259" key="5">
    <source>
        <dbReference type="Pfam" id="PF00441"/>
    </source>
</evidence>
<dbReference type="AlphaFoldDB" id="A0A4R6P1N5"/>
<accession>A0A4R6P1N5</accession>
<dbReference type="InterPro" id="IPR036250">
    <property type="entry name" value="AcylCo_DH-like_C"/>
</dbReference>
<proteinExistence type="inferred from homology"/>
<reference evidence="6 7" key="1">
    <citation type="submission" date="2019-03" db="EMBL/GenBank/DDBJ databases">
        <title>Genomic Encyclopedia of Type Strains, Phase IV (KMG-IV): sequencing the most valuable type-strain genomes for metagenomic binning, comparative biology and taxonomic classification.</title>
        <authorList>
            <person name="Goeker M."/>
        </authorList>
    </citation>
    <scope>NUCLEOTIDE SEQUENCE [LARGE SCALE GENOMIC DNA]</scope>
    <source>
        <strain evidence="6 7">DSM 44496</strain>
    </source>
</reference>
<comment type="caution">
    <text evidence="6">The sequence shown here is derived from an EMBL/GenBank/DDBJ whole genome shotgun (WGS) entry which is preliminary data.</text>
</comment>
<evidence type="ECO:0000256" key="2">
    <source>
        <dbReference type="ARBA" id="ARBA00022630"/>
    </source>
</evidence>
<feature type="region of interest" description="Disordered" evidence="4">
    <location>
        <begin position="1"/>
        <end position="26"/>
    </location>
</feature>
<evidence type="ECO:0000313" key="6">
    <source>
        <dbReference type="EMBL" id="TDP31604.1"/>
    </source>
</evidence>
<dbReference type="Pfam" id="PF00441">
    <property type="entry name" value="Acyl-CoA_dh_1"/>
    <property type="match status" value="1"/>
</dbReference>
<sequence>MTTVDLPPIPARDNRAAQPFSPSSDPTVASLRTAILGTEPDMHQRVRAVIAELGDRPGTGSTYTAEARLAPNLLRATIAGLGGSATAIAADTRLRGIVCEWAAIYAPHLLPVLTGHLDLSIGAIKALGNGSAYQRDLLAELDTGQAIGVLLLTELGGTNGADQQTTATWDDIRGGFWLTSPDPASWKFMPNIADPTTPKIGVVTARLIIGGSDEGVLPLLLRLRTDQGLTPGLRVATLPDKGWAPMDHALIRFDKVFVPAEGLLGGTWAVMGTLEMASTVPVRARFHRAITTLGQGRLDLAGASAAGARAGLAVTVNYARQRRPGGRTLMAERGTVRRDLVSALAATYATSVLGRRVQDMAAAAPAADPLIGVWSMLIKPLLAYTAHEVLLTCRQRSGAQGSLRTNWIQDWIGNTEGIITAEGESQLLWKQAGQLTTCDITTLALPDTPSHLPWHSRMLIDRATTIAAGLRRDDITPAETALDRDTAAIELAAATSERLAATALWTAATTAADDTARGLLESATAVYTLERILHRGTWFAAHRRMTPRRAQRVHRELHRHRQYLGAHLCELVDGFGISLDVFAAPMAAPDYLHWWQHWATRPNPPTATATRSISDKTRP</sequence>
<dbReference type="GO" id="GO:0033540">
    <property type="term" value="P:fatty acid beta-oxidation using acyl-CoA oxidase"/>
    <property type="evidence" value="ECO:0007669"/>
    <property type="project" value="TreeGrafter"/>
</dbReference>
<evidence type="ECO:0000256" key="1">
    <source>
        <dbReference type="ARBA" id="ARBA00009347"/>
    </source>
</evidence>
<evidence type="ECO:0000313" key="7">
    <source>
        <dbReference type="Proteomes" id="UP000295087"/>
    </source>
</evidence>
<feature type="domain" description="Acyl-CoA dehydrogenase/oxidase C-terminal" evidence="5">
    <location>
        <begin position="286"/>
        <end position="431"/>
    </location>
</feature>
<dbReference type="PANTHER" id="PTHR10909:SF382">
    <property type="entry name" value="ACYL-COENZYME A OXIDASE"/>
    <property type="match status" value="1"/>
</dbReference>
<comment type="similarity">
    <text evidence="1">Belongs to the acyl-CoA dehydrogenase family.</text>
</comment>
<dbReference type="Proteomes" id="UP000295087">
    <property type="component" value="Unassembled WGS sequence"/>
</dbReference>
<dbReference type="GO" id="GO:0003997">
    <property type="term" value="F:acyl-CoA oxidase activity"/>
    <property type="evidence" value="ECO:0007669"/>
    <property type="project" value="InterPro"/>
</dbReference>
<dbReference type="EMBL" id="SNXK01000008">
    <property type="protein sequence ID" value="TDP31604.1"/>
    <property type="molecule type" value="Genomic_DNA"/>
</dbReference>
<dbReference type="GO" id="GO:0055088">
    <property type="term" value="P:lipid homeostasis"/>
    <property type="evidence" value="ECO:0007669"/>
    <property type="project" value="TreeGrafter"/>
</dbReference>
<evidence type="ECO:0000256" key="3">
    <source>
        <dbReference type="ARBA" id="ARBA00022827"/>
    </source>
</evidence>
<dbReference type="GO" id="GO:0005504">
    <property type="term" value="F:fatty acid binding"/>
    <property type="evidence" value="ECO:0007669"/>
    <property type="project" value="TreeGrafter"/>
</dbReference>
<dbReference type="InterPro" id="IPR009075">
    <property type="entry name" value="AcylCo_DH/oxidase_C"/>
</dbReference>
<dbReference type="SUPFAM" id="SSF47203">
    <property type="entry name" value="Acyl-CoA dehydrogenase C-terminal domain-like"/>
    <property type="match status" value="2"/>
</dbReference>
<gene>
    <name evidence="6" type="ORF">DFR75_108209</name>
</gene>
<name>A0A4R6P1N5_NOCIG</name>
<keyword evidence="7" id="KW-1185">Reference proteome</keyword>
<organism evidence="6 7">
    <name type="scientific">Nocardia ignorata</name>
    <dbReference type="NCBI Taxonomy" id="145285"/>
    <lineage>
        <taxon>Bacteria</taxon>
        <taxon>Bacillati</taxon>
        <taxon>Actinomycetota</taxon>
        <taxon>Actinomycetes</taxon>
        <taxon>Mycobacteriales</taxon>
        <taxon>Nocardiaceae</taxon>
        <taxon>Nocardia</taxon>
    </lineage>
</organism>
<dbReference type="Gene3D" id="2.40.110.10">
    <property type="entry name" value="Butyryl-CoA Dehydrogenase, subunit A, domain 2"/>
    <property type="match status" value="1"/>
</dbReference>
<dbReference type="RefSeq" id="WP_084476192.1">
    <property type="nucleotide sequence ID" value="NZ_SNXK01000008.1"/>
</dbReference>
<dbReference type="GO" id="GO:0071949">
    <property type="term" value="F:FAD binding"/>
    <property type="evidence" value="ECO:0007669"/>
    <property type="project" value="InterPro"/>
</dbReference>
<dbReference type="PANTHER" id="PTHR10909">
    <property type="entry name" value="ELECTRON TRANSPORT OXIDOREDUCTASE"/>
    <property type="match status" value="1"/>
</dbReference>
<dbReference type="InterPro" id="IPR009100">
    <property type="entry name" value="AcylCoA_DH/oxidase_NM_dom_sf"/>
</dbReference>
<keyword evidence="2" id="KW-0285">Flavoprotein</keyword>
<dbReference type="InterPro" id="IPR012258">
    <property type="entry name" value="Acyl-CoA_oxidase"/>
</dbReference>
<evidence type="ECO:0000256" key="4">
    <source>
        <dbReference type="SAM" id="MobiDB-lite"/>
    </source>
</evidence>